<keyword evidence="1" id="KW-1133">Transmembrane helix</keyword>
<evidence type="ECO:0000313" key="3">
    <source>
        <dbReference type="Proteomes" id="UP000027135"/>
    </source>
</evidence>
<proteinExistence type="predicted"/>
<feature type="transmembrane region" description="Helical" evidence="1">
    <location>
        <begin position="12"/>
        <end position="32"/>
    </location>
</feature>
<dbReference type="InParanoid" id="A0A067QP41"/>
<dbReference type="EMBL" id="KK853119">
    <property type="protein sequence ID" value="KDR11135.1"/>
    <property type="molecule type" value="Genomic_DNA"/>
</dbReference>
<dbReference type="Proteomes" id="UP000027135">
    <property type="component" value="Unassembled WGS sequence"/>
</dbReference>
<sequence>MKQTSSNFMRTASFIFFITHFLTIETAAVRFADAMQRTRRSKRELKAYYDSYYDLRKELRTHENERKHLSDFEVSAKCPFKVFKINGFLRVICDFTKCSGKNEGRCTDCEQGYISRAQLNTMKRPTRRRKEIARDVEMGCIYNPKQSGQSIETKPPRPSVS</sequence>
<organism evidence="2 3">
    <name type="scientific">Zootermopsis nevadensis</name>
    <name type="common">Dampwood termite</name>
    <dbReference type="NCBI Taxonomy" id="136037"/>
    <lineage>
        <taxon>Eukaryota</taxon>
        <taxon>Metazoa</taxon>
        <taxon>Ecdysozoa</taxon>
        <taxon>Arthropoda</taxon>
        <taxon>Hexapoda</taxon>
        <taxon>Insecta</taxon>
        <taxon>Pterygota</taxon>
        <taxon>Neoptera</taxon>
        <taxon>Polyneoptera</taxon>
        <taxon>Dictyoptera</taxon>
        <taxon>Blattodea</taxon>
        <taxon>Blattoidea</taxon>
        <taxon>Termitoidae</taxon>
        <taxon>Termopsidae</taxon>
        <taxon>Zootermopsis</taxon>
    </lineage>
</organism>
<gene>
    <name evidence="2" type="ORF">L798_15099</name>
</gene>
<keyword evidence="1" id="KW-0472">Membrane</keyword>
<dbReference type="AlphaFoldDB" id="A0A067QP41"/>
<protein>
    <submittedName>
        <fullName evidence="2">Uncharacterized protein</fullName>
    </submittedName>
</protein>
<keyword evidence="1" id="KW-0812">Transmembrane</keyword>
<evidence type="ECO:0000313" key="2">
    <source>
        <dbReference type="EMBL" id="KDR11135.1"/>
    </source>
</evidence>
<evidence type="ECO:0000256" key="1">
    <source>
        <dbReference type="SAM" id="Phobius"/>
    </source>
</evidence>
<name>A0A067QP41_ZOONE</name>
<keyword evidence="3" id="KW-1185">Reference proteome</keyword>
<reference evidence="2 3" key="1">
    <citation type="journal article" date="2014" name="Nat. Commun.">
        <title>Molecular traces of alternative social organization in a termite genome.</title>
        <authorList>
            <person name="Terrapon N."/>
            <person name="Li C."/>
            <person name="Robertson H.M."/>
            <person name="Ji L."/>
            <person name="Meng X."/>
            <person name="Booth W."/>
            <person name="Chen Z."/>
            <person name="Childers C.P."/>
            <person name="Glastad K.M."/>
            <person name="Gokhale K."/>
            <person name="Gowin J."/>
            <person name="Gronenberg W."/>
            <person name="Hermansen R.A."/>
            <person name="Hu H."/>
            <person name="Hunt B.G."/>
            <person name="Huylmans A.K."/>
            <person name="Khalil S.M."/>
            <person name="Mitchell R.D."/>
            <person name="Munoz-Torres M.C."/>
            <person name="Mustard J.A."/>
            <person name="Pan H."/>
            <person name="Reese J.T."/>
            <person name="Scharf M.E."/>
            <person name="Sun F."/>
            <person name="Vogel H."/>
            <person name="Xiao J."/>
            <person name="Yang W."/>
            <person name="Yang Z."/>
            <person name="Yang Z."/>
            <person name="Zhou J."/>
            <person name="Zhu J."/>
            <person name="Brent C.S."/>
            <person name="Elsik C.G."/>
            <person name="Goodisman M.A."/>
            <person name="Liberles D.A."/>
            <person name="Roe R.M."/>
            <person name="Vargo E.L."/>
            <person name="Vilcinskas A."/>
            <person name="Wang J."/>
            <person name="Bornberg-Bauer E."/>
            <person name="Korb J."/>
            <person name="Zhang G."/>
            <person name="Liebig J."/>
        </authorList>
    </citation>
    <scope>NUCLEOTIDE SEQUENCE [LARGE SCALE GENOMIC DNA]</scope>
    <source>
        <tissue evidence="2">Whole organism</tissue>
    </source>
</reference>
<accession>A0A067QP41</accession>